<keyword evidence="2" id="KW-1185">Reference proteome</keyword>
<organism evidence="1 2">
    <name type="scientific">Hymenobacter endophyticus</name>
    <dbReference type="NCBI Taxonomy" id="3076335"/>
    <lineage>
        <taxon>Bacteria</taxon>
        <taxon>Pseudomonadati</taxon>
        <taxon>Bacteroidota</taxon>
        <taxon>Cytophagia</taxon>
        <taxon>Cytophagales</taxon>
        <taxon>Hymenobacteraceae</taxon>
        <taxon>Hymenobacter</taxon>
    </lineage>
</organism>
<accession>A0ABU3TCQ0</accession>
<protein>
    <submittedName>
        <fullName evidence="1">Uncharacterized protein</fullName>
    </submittedName>
</protein>
<evidence type="ECO:0000313" key="2">
    <source>
        <dbReference type="Proteomes" id="UP001250698"/>
    </source>
</evidence>
<reference evidence="1 2" key="1">
    <citation type="submission" date="2023-10" db="EMBL/GenBank/DDBJ databases">
        <title>Hymenobacter endophyticus sp. nov., an isolate from the leaf tissues of wheat.</title>
        <authorList>
            <person name="Dai Y."/>
        </authorList>
    </citation>
    <scope>NUCLEOTIDE SEQUENCE [LARGE SCALE GENOMIC DNA]</scope>
    <source>
        <strain evidence="1 2">ZK17L-C2</strain>
    </source>
</reference>
<name>A0ABU3TCQ0_9BACT</name>
<comment type="caution">
    <text evidence="1">The sequence shown here is derived from an EMBL/GenBank/DDBJ whole genome shotgun (WGS) entry which is preliminary data.</text>
</comment>
<gene>
    <name evidence="1" type="ORF">ROI90_01535</name>
</gene>
<proteinExistence type="predicted"/>
<dbReference type="Proteomes" id="UP001250698">
    <property type="component" value="Unassembled WGS sequence"/>
</dbReference>
<dbReference type="EMBL" id="JAWDJT010000001">
    <property type="protein sequence ID" value="MDU0369060.1"/>
    <property type="molecule type" value="Genomic_DNA"/>
</dbReference>
<dbReference type="RefSeq" id="WP_315996575.1">
    <property type="nucleotide sequence ID" value="NZ_JAWDJT010000001.1"/>
</dbReference>
<sequence>MPTSQLEEAQHADAVAEPACDVISFTKATGLLSQVYSDGGRGPILMTSYNSRSSSEPIAAMVFNSAVPHWEDLDLGTPNEAFGGPGVGAGGTLSNSVPLGNILVIQNFIDWGLTPNDDDVKGNITFDFKNVGTITATSLTVIDVETASEQEVGTVNMYTAKGGTLLGSATFPDTGADGVGIVDLKNTAGVGYIEVVLDGSIGIDNLAFCVTPPTTSRCTYTIGYWKNHSERWPVASLQIGATTYTKAQLLTVLNTPVRGNGLISLAHQLIAAKLNIANGSSGTVVQADVAAADALIGSKNLFTGSLAPNQTSGLVGKLDSYNNGIIGPGHCN</sequence>
<evidence type="ECO:0000313" key="1">
    <source>
        <dbReference type="EMBL" id="MDU0369060.1"/>
    </source>
</evidence>